<evidence type="ECO:0000256" key="1">
    <source>
        <dbReference type="SAM" id="Phobius"/>
    </source>
</evidence>
<dbReference type="EMBL" id="BK032510">
    <property type="protein sequence ID" value="DAF44215.1"/>
    <property type="molecule type" value="Genomic_DNA"/>
</dbReference>
<evidence type="ECO:0000313" key="2">
    <source>
        <dbReference type="EMBL" id="DAF44215.1"/>
    </source>
</evidence>
<name>A0A8S5S0C9_9CAUD</name>
<proteinExistence type="predicted"/>
<sequence>MRYEQESNLQSLPQIWEHYLIVSFINLLLNLIRILIQHLVYKLFYISHYHSNCWRMKHVIGIKRKFPI</sequence>
<accession>A0A8S5S0C9</accession>
<keyword evidence="1" id="KW-0812">Transmembrane</keyword>
<reference evidence="2" key="1">
    <citation type="journal article" date="2021" name="Proc. Natl. Acad. Sci. U.S.A.">
        <title>A Catalog of Tens of Thousands of Viruses from Human Metagenomes Reveals Hidden Associations with Chronic Diseases.</title>
        <authorList>
            <person name="Tisza M.J."/>
            <person name="Buck C.B."/>
        </authorList>
    </citation>
    <scope>NUCLEOTIDE SEQUENCE</scope>
    <source>
        <strain evidence="2">CtNQV2</strain>
    </source>
</reference>
<organism evidence="2">
    <name type="scientific">Myoviridae sp. ctNQV2</name>
    <dbReference type="NCBI Taxonomy" id="2827683"/>
    <lineage>
        <taxon>Viruses</taxon>
        <taxon>Duplodnaviria</taxon>
        <taxon>Heunggongvirae</taxon>
        <taxon>Uroviricota</taxon>
        <taxon>Caudoviricetes</taxon>
    </lineage>
</organism>
<feature type="transmembrane region" description="Helical" evidence="1">
    <location>
        <begin position="20"/>
        <end position="41"/>
    </location>
</feature>
<keyword evidence="1" id="KW-1133">Transmembrane helix</keyword>
<keyword evidence="1" id="KW-0472">Membrane</keyword>
<protein>
    <submittedName>
        <fullName evidence="2">Uncharacterized protein</fullName>
    </submittedName>
</protein>